<sequence length="60" mass="6802">MIGHYCKLGFVKVLVKLLHGPNDSGTLSAEIEQHQEQGVMCLCTKQIQHHSKDEQGWELK</sequence>
<accession>A0A9N9HRU1</accession>
<dbReference type="Proteomes" id="UP000789759">
    <property type="component" value="Unassembled WGS sequence"/>
</dbReference>
<organism evidence="1 2">
    <name type="scientific">Cetraspora pellucida</name>
    <dbReference type="NCBI Taxonomy" id="1433469"/>
    <lineage>
        <taxon>Eukaryota</taxon>
        <taxon>Fungi</taxon>
        <taxon>Fungi incertae sedis</taxon>
        <taxon>Mucoromycota</taxon>
        <taxon>Glomeromycotina</taxon>
        <taxon>Glomeromycetes</taxon>
        <taxon>Diversisporales</taxon>
        <taxon>Gigasporaceae</taxon>
        <taxon>Cetraspora</taxon>
    </lineage>
</organism>
<evidence type="ECO:0000313" key="1">
    <source>
        <dbReference type="EMBL" id="CAG8702905.1"/>
    </source>
</evidence>
<reference evidence="1" key="1">
    <citation type="submission" date="2021-06" db="EMBL/GenBank/DDBJ databases">
        <authorList>
            <person name="Kallberg Y."/>
            <person name="Tangrot J."/>
            <person name="Rosling A."/>
        </authorList>
    </citation>
    <scope>NUCLEOTIDE SEQUENCE</scope>
    <source>
        <strain evidence="1">FL966</strain>
    </source>
</reference>
<proteinExistence type="predicted"/>
<comment type="caution">
    <text evidence="1">The sequence shown here is derived from an EMBL/GenBank/DDBJ whole genome shotgun (WGS) entry which is preliminary data.</text>
</comment>
<evidence type="ECO:0000313" key="2">
    <source>
        <dbReference type="Proteomes" id="UP000789759"/>
    </source>
</evidence>
<gene>
    <name evidence="1" type="ORF">CPELLU_LOCUS11923</name>
</gene>
<dbReference type="AlphaFoldDB" id="A0A9N9HRU1"/>
<name>A0A9N9HRU1_9GLOM</name>
<protein>
    <submittedName>
        <fullName evidence="1">16653_t:CDS:1</fullName>
    </submittedName>
</protein>
<dbReference type="EMBL" id="CAJVQA010010975">
    <property type="protein sequence ID" value="CAG8702905.1"/>
    <property type="molecule type" value="Genomic_DNA"/>
</dbReference>
<keyword evidence="2" id="KW-1185">Reference proteome</keyword>